<proteinExistence type="predicted"/>
<organism evidence="4 5">
    <name type="scientific">Salipiger aestuarii</name>
    <dbReference type="NCBI Taxonomy" id="568098"/>
    <lineage>
        <taxon>Bacteria</taxon>
        <taxon>Pseudomonadati</taxon>
        <taxon>Pseudomonadota</taxon>
        <taxon>Alphaproteobacteria</taxon>
        <taxon>Rhodobacterales</taxon>
        <taxon>Roseobacteraceae</taxon>
        <taxon>Salipiger</taxon>
    </lineage>
</organism>
<evidence type="ECO:0000313" key="5">
    <source>
        <dbReference type="Proteomes" id="UP000249165"/>
    </source>
</evidence>
<evidence type="ECO:0000313" key="4">
    <source>
        <dbReference type="EMBL" id="RAK14876.1"/>
    </source>
</evidence>
<feature type="chain" id="PRO_5016352209" evidence="2">
    <location>
        <begin position="24"/>
        <end position="197"/>
    </location>
</feature>
<dbReference type="SUPFAM" id="SSF56925">
    <property type="entry name" value="OMPA-like"/>
    <property type="match status" value="1"/>
</dbReference>
<feature type="signal peptide" evidence="2">
    <location>
        <begin position="1"/>
        <end position="23"/>
    </location>
</feature>
<keyword evidence="1 2" id="KW-0732">Signal</keyword>
<evidence type="ECO:0000256" key="1">
    <source>
        <dbReference type="ARBA" id="ARBA00022729"/>
    </source>
</evidence>
<sequence>MSLKPLFILPLLAAPVLATPVLAGSLDSTPVEQRPAAPVVSVAPPAASTDWTGASLGLQLGSGTSEYDENEGGGVYGLRGTYDRDYGDWVAGGVLDYQGTDLELDDGSNMDSMAKLGGRLGYDRGNALYYGSAGYAHATTDDSDSSDGYFVGVGVETYVAPNVTLNGEVSYNVFEDFDDTDLEVGATTATLGVNYRF</sequence>
<reference evidence="4 5" key="1">
    <citation type="submission" date="2018-06" db="EMBL/GenBank/DDBJ databases">
        <title>Genomic Encyclopedia of Archaeal and Bacterial Type Strains, Phase II (KMG-II): from individual species to whole genera.</title>
        <authorList>
            <person name="Goeker M."/>
        </authorList>
    </citation>
    <scope>NUCLEOTIDE SEQUENCE [LARGE SCALE GENOMIC DNA]</scope>
    <source>
        <strain evidence="4 5">DSM 22011</strain>
    </source>
</reference>
<evidence type="ECO:0000256" key="2">
    <source>
        <dbReference type="SAM" id="SignalP"/>
    </source>
</evidence>
<dbReference type="Gene3D" id="2.40.160.20">
    <property type="match status" value="1"/>
</dbReference>
<keyword evidence="5" id="KW-1185">Reference proteome</keyword>
<dbReference type="Proteomes" id="UP000249165">
    <property type="component" value="Unassembled WGS sequence"/>
</dbReference>
<accession>A0A327Y496</accession>
<dbReference type="InterPro" id="IPR011250">
    <property type="entry name" value="OMP/PagP_B-barrel"/>
</dbReference>
<name>A0A327Y496_9RHOB</name>
<protein>
    <submittedName>
        <fullName evidence="4">Putative outer membrane protein</fullName>
    </submittedName>
</protein>
<dbReference type="AlphaFoldDB" id="A0A327Y496"/>
<comment type="caution">
    <text evidence="4">The sequence shown here is derived from an EMBL/GenBank/DDBJ whole genome shotgun (WGS) entry which is preliminary data.</text>
</comment>
<feature type="domain" description="Outer membrane protein beta-barrel" evidence="3">
    <location>
        <begin position="38"/>
        <end position="197"/>
    </location>
</feature>
<gene>
    <name evidence="4" type="ORF">ATI53_10277</name>
</gene>
<evidence type="ECO:0000259" key="3">
    <source>
        <dbReference type="Pfam" id="PF13505"/>
    </source>
</evidence>
<dbReference type="InterPro" id="IPR027385">
    <property type="entry name" value="Beta-barrel_OMP"/>
</dbReference>
<dbReference type="OrthoDB" id="268975at2"/>
<dbReference type="RefSeq" id="WP_009503559.1">
    <property type="nucleotide sequence ID" value="NZ_LIGK01000038.1"/>
</dbReference>
<dbReference type="EMBL" id="QLMG01000027">
    <property type="protein sequence ID" value="RAK14876.1"/>
    <property type="molecule type" value="Genomic_DNA"/>
</dbReference>
<dbReference type="Pfam" id="PF13505">
    <property type="entry name" value="OMP_b-brl"/>
    <property type="match status" value="1"/>
</dbReference>